<dbReference type="Proteomes" id="UP001497482">
    <property type="component" value="Chromosome 14"/>
</dbReference>
<keyword evidence="1" id="KW-0472">Membrane</keyword>
<gene>
    <name evidence="2" type="ORF">KC01_LOCUS10405</name>
</gene>
<dbReference type="EMBL" id="OZ035836">
    <property type="protein sequence ID" value="CAL1579343.1"/>
    <property type="molecule type" value="Genomic_DNA"/>
</dbReference>
<evidence type="ECO:0000313" key="2">
    <source>
        <dbReference type="EMBL" id="CAL1579343.1"/>
    </source>
</evidence>
<proteinExistence type="predicted"/>
<protein>
    <submittedName>
        <fullName evidence="2">Uncharacterized protein</fullName>
    </submittedName>
</protein>
<accession>A0AAV2JNP3</accession>
<dbReference type="AlphaFoldDB" id="A0AAV2JNP3"/>
<feature type="transmembrane region" description="Helical" evidence="1">
    <location>
        <begin position="45"/>
        <end position="67"/>
    </location>
</feature>
<dbReference type="GO" id="GO:0019722">
    <property type="term" value="P:calcium-mediated signaling"/>
    <property type="evidence" value="ECO:0007669"/>
    <property type="project" value="TreeGrafter"/>
</dbReference>
<dbReference type="PANTHER" id="PTHR46768">
    <property type="entry name" value="TWO PORE CALCIUM CHANNEL PROTEIN 2"/>
    <property type="match status" value="1"/>
</dbReference>
<dbReference type="PANTHER" id="PTHR46768:SF1">
    <property type="entry name" value="TWO PORE CHANNEL PROTEIN 2"/>
    <property type="match status" value="1"/>
</dbReference>
<dbReference type="InterPro" id="IPR028798">
    <property type="entry name" value="TPC2"/>
</dbReference>
<dbReference type="GO" id="GO:0005765">
    <property type="term" value="C:lysosomal membrane"/>
    <property type="evidence" value="ECO:0007669"/>
    <property type="project" value="InterPro"/>
</dbReference>
<evidence type="ECO:0000313" key="3">
    <source>
        <dbReference type="Proteomes" id="UP001497482"/>
    </source>
</evidence>
<sequence length="157" mass="18510">MEEARLRGDEELYIQQAVVFVEDAIQYRSINHRVDSRSLRLYRCYYSNICQWGLGLTIAVVLLLAFVERPSSLSASSDPRHRFPPWQPPCGFTEAIEMTCLLIFILDLVTKIGGPLTYTRLNRTMPVLQVYFDVDQELQPHYRQKFNEWPDEFFEDR</sequence>
<dbReference type="GO" id="GO:0015280">
    <property type="term" value="F:ligand-gated sodium channel activity"/>
    <property type="evidence" value="ECO:0007669"/>
    <property type="project" value="TreeGrafter"/>
</dbReference>
<dbReference type="GO" id="GO:0097682">
    <property type="term" value="F:intracellularly phosphatidylinositol-3,5-bisphosphate-gated monatomic cation channel activity"/>
    <property type="evidence" value="ECO:0007669"/>
    <property type="project" value="TreeGrafter"/>
</dbReference>
<name>A0AAV2JNP3_KNICA</name>
<organism evidence="2 3">
    <name type="scientific">Knipowitschia caucasica</name>
    <name type="common">Caucasian dwarf goby</name>
    <name type="synonym">Pomatoschistus caucasicus</name>
    <dbReference type="NCBI Taxonomy" id="637954"/>
    <lineage>
        <taxon>Eukaryota</taxon>
        <taxon>Metazoa</taxon>
        <taxon>Chordata</taxon>
        <taxon>Craniata</taxon>
        <taxon>Vertebrata</taxon>
        <taxon>Euteleostomi</taxon>
        <taxon>Actinopterygii</taxon>
        <taxon>Neopterygii</taxon>
        <taxon>Teleostei</taxon>
        <taxon>Neoteleostei</taxon>
        <taxon>Acanthomorphata</taxon>
        <taxon>Gobiaria</taxon>
        <taxon>Gobiiformes</taxon>
        <taxon>Gobioidei</taxon>
        <taxon>Gobiidae</taxon>
        <taxon>Gobiinae</taxon>
        <taxon>Knipowitschia</taxon>
    </lineage>
</organism>
<keyword evidence="1" id="KW-1133">Transmembrane helix</keyword>
<keyword evidence="1" id="KW-0812">Transmembrane</keyword>
<evidence type="ECO:0000256" key="1">
    <source>
        <dbReference type="SAM" id="Phobius"/>
    </source>
</evidence>
<dbReference type="GO" id="GO:0075509">
    <property type="term" value="P:endocytosis involved in viral entry into host cell"/>
    <property type="evidence" value="ECO:0007669"/>
    <property type="project" value="TreeGrafter"/>
</dbReference>
<keyword evidence="3" id="KW-1185">Reference proteome</keyword>
<reference evidence="2 3" key="1">
    <citation type="submission" date="2024-04" db="EMBL/GenBank/DDBJ databases">
        <authorList>
            <person name="Waldvogel A.-M."/>
            <person name="Schoenle A."/>
        </authorList>
    </citation>
    <scope>NUCLEOTIDE SEQUENCE [LARGE SCALE GENOMIC DNA]</scope>
</reference>
<dbReference type="GO" id="GO:0022832">
    <property type="term" value="F:voltage-gated channel activity"/>
    <property type="evidence" value="ECO:0007669"/>
    <property type="project" value="InterPro"/>
</dbReference>